<dbReference type="Gene3D" id="2.40.110.10">
    <property type="entry name" value="Butyryl-CoA Dehydrogenase, subunit A, domain 2"/>
    <property type="match status" value="1"/>
</dbReference>
<accession>A0A225M0Q0</accession>
<dbReference type="RefSeq" id="WP_088605503.1">
    <property type="nucleotide sequence ID" value="NZ_NJIH01000014.1"/>
</dbReference>
<feature type="domain" description="Acyl-CoA oxidase/dehydrogenase middle" evidence="7">
    <location>
        <begin position="134"/>
        <end position="228"/>
    </location>
</feature>
<dbReference type="InterPro" id="IPR006091">
    <property type="entry name" value="Acyl-CoA_Oxase/DH_mid-dom"/>
</dbReference>
<feature type="domain" description="Acyl-CoA dehydrogenase/oxidase N-terminal" evidence="8">
    <location>
        <begin position="18"/>
        <end position="129"/>
    </location>
</feature>
<evidence type="ECO:0000313" key="10">
    <source>
        <dbReference type="Proteomes" id="UP000214603"/>
    </source>
</evidence>
<reference evidence="10" key="1">
    <citation type="submission" date="2017-06" db="EMBL/GenBank/DDBJ databases">
        <title>Herbaspirillum phytohormonus sp. nov., isolated from the root nodule of Robinia pseudoacacia in lead-zinc mine.</title>
        <authorList>
            <person name="Fan M."/>
            <person name="Lin Y."/>
        </authorList>
    </citation>
    <scope>NUCLEOTIDE SEQUENCE [LARGE SCALE GENOMIC DNA]</scope>
    <source>
        <strain evidence="10">SC-089</strain>
    </source>
</reference>
<dbReference type="Gene3D" id="1.20.140.10">
    <property type="entry name" value="Butyryl-CoA Dehydrogenase, subunit A, domain 3"/>
    <property type="match status" value="1"/>
</dbReference>
<dbReference type="AlphaFoldDB" id="A0A225M0Q0"/>
<dbReference type="InterPro" id="IPR009075">
    <property type="entry name" value="AcylCo_DH/oxidase_C"/>
</dbReference>
<dbReference type="PANTHER" id="PTHR43884:SF12">
    <property type="entry name" value="ISOVALERYL-COA DEHYDROGENASE, MITOCHONDRIAL-RELATED"/>
    <property type="match status" value="1"/>
</dbReference>
<keyword evidence="10" id="KW-1185">Reference proteome</keyword>
<evidence type="ECO:0000256" key="1">
    <source>
        <dbReference type="ARBA" id="ARBA00001974"/>
    </source>
</evidence>
<dbReference type="PANTHER" id="PTHR43884">
    <property type="entry name" value="ACYL-COA DEHYDROGENASE"/>
    <property type="match status" value="1"/>
</dbReference>
<protein>
    <recommendedName>
        <fullName evidence="11">Acyl-CoA dehydrogenase</fullName>
    </recommendedName>
</protein>
<dbReference type="FunFam" id="1.20.140.10:FF:000001">
    <property type="entry name" value="Acyl-CoA dehydrogenase"/>
    <property type="match status" value="1"/>
</dbReference>
<dbReference type="InterPro" id="IPR036250">
    <property type="entry name" value="AcylCo_DH-like_C"/>
</dbReference>
<dbReference type="Proteomes" id="UP000214603">
    <property type="component" value="Unassembled WGS sequence"/>
</dbReference>
<evidence type="ECO:0000256" key="5">
    <source>
        <dbReference type="ARBA" id="ARBA00023002"/>
    </source>
</evidence>
<comment type="similarity">
    <text evidence="2">Belongs to the acyl-CoA dehydrogenase family.</text>
</comment>
<feature type="domain" description="Acyl-CoA dehydrogenase/oxidase C-terminal" evidence="6">
    <location>
        <begin position="243"/>
        <end position="389"/>
    </location>
</feature>
<keyword evidence="5" id="KW-0560">Oxidoreductase</keyword>
<dbReference type="EMBL" id="NJIH01000014">
    <property type="protein sequence ID" value="OWT54756.1"/>
    <property type="molecule type" value="Genomic_DNA"/>
</dbReference>
<dbReference type="Pfam" id="PF02771">
    <property type="entry name" value="Acyl-CoA_dh_N"/>
    <property type="match status" value="1"/>
</dbReference>
<dbReference type="InterPro" id="IPR013786">
    <property type="entry name" value="AcylCoA_DH/ox_N"/>
</dbReference>
<evidence type="ECO:0000259" key="8">
    <source>
        <dbReference type="Pfam" id="PF02771"/>
    </source>
</evidence>
<evidence type="ECO:0000256" key="2">
    <source>
        <dbReference type="ARBA" id="ARBA00009347"/>
    </source>
</evidence>
<dbReference type="FunFam" id="2.40.110.10:FF:000002">
    <property type="entry name" value="Acyl-CoA dehydrogenase fadE12"/>
    <property type="match status" value="1"/>
</dbReference>
<keyword evidence="4" id="KW-0274">FAD</keyword>
<evidence type="ECO:0000259" key="6">
    <source>
        <dbReference type="Pfam" id="PF00441"/>
    </source>
</evidence>
<gene>
    <name evidence="9" type="ORF">CEY11_21590</name>
</gene>
<sequence length="391" mass="43060">MEQFERLMGRRELAPYLTAEQFEFRESVHRALTQHATPDYLRRHDEEKRFPAELVDLMAKQGWFAVTLPEEYGGVGGYLDMIGMLEVIGYHSSTLARYWNINVNMVGGALVQLAPLAIKQHLLPLLGEGKTFFSFALSENGSGSDAASLKTTAVRQGDDFILNGTKMWITGAVQANHILLACRTQKGEGKHEGISLLLVPNPTAGMEVRPIDLLGGHMVRSCEINFVDARVSGAQLIGDLHLGWKQLMGVLAKERIALSAIVVGAAQGALDLALSYAKERKQFGRSIASFQAINHRLVELQTQIDCARLLTYRGASLLAAGQPCNVESAQAKFFAGDTYMKMAMEGLQIMGANGYSMEYAMQRHFREAKVFQILGGTGEILRNIVARELVN</sequence>
<dbReference type="SUPFAM" id="SSF56645">
    <property type="entry name" value="Acyl-CoA dehydrogenase NM domain-like"/>
    <property type="match status" value="1"/>
</dbReference>
<dbReference type="InterPro" id="IPR046373">
    <property type="entry name" value="Acyl-CoA_Oxase/DH_mid-dom_sf"/>
</dbReference>
<evidence type="ECO:0000256" key="4">
    <source>
        <dbReference type="ARBA" id="ARBA00022827"/>
    </source>
</evidence>
<organism evidence="9 10">
    <name type="scientific">Candidimonas nitroreducens</name>
    <dbReference type="NCBI Taxonomy" id="683354"/>
    <lineage>
        <taxon>Bacteria</taxon>
        <taxon>Pseudomonadati</taxon>
        <taxon>Pseudomonadota</taxon>
        <taxon>Betaproteobacteria</taxon>
        <taxon>Burkholderiales</taxon>
        <taxon>Alcaligenaceae</taxon>
        <taxon>Candidimonas</taxon>
    </lineage>
</organism>
<proteinExistence type="inferred from homology"/>
<dbReference type="GO" id="GO:0003995">
    <property type="term" value="F:acyl-CoA dehydrogenase activity"/>
    <property type="evidence" value="ECO:0007669"/>
    <property type="project" value="InterPro"/>
</dbReference>
<dbReference type="Pfam" id="PF00441">
    <property type="entry name" value="Acyl-CoA_dh_1"/>
    <property type="match status" value="1"/>
</dbReference>
<comment type="caution">
    <text evidence="9">The sequence shown here is derived from an EMBL/GenBank/DDBJ whole genome shotgun (WGS) entry which is preliminary data.</text>
</comment>
<evidence type="ECO:0000313" key="9">
    <source>
        <dbReference type="EMBL" id="OWT54756.1"/>
    </source>
</evidence>
<evidence type="ECO:0000259" key="7">
    <source>
        <dbReference type="Pfam" id="PF02770"/>
    </source>
</evidence>
<name>A0A225M0Q0_9BURK</name>
<dbReference type="Pfam" id="PF02770">
    <property type="entry name" value="Acyl-CoA_dh_M"/>
    <property type="match status" value="1"/>
</dbReference>
<dbReference type="OrthoDB" id="9770681at2"/>
<dbReference type="GO" id="GO:0050660">
    <property type="term" value="F:flavin adenine dinucleotide binding"/>
    <property type="evidence" value="ECO:0007669"/>
    <property type="project" value="InterPro"/>
</dbReference>
<comment type="cofactor">
    <cofactor evidence="1">
        <name>FAD</name>
        <dbReference type="ChEBI" id="CHEBI:57692"/>
    </cofactor>
</comment>
<evidence type="ECO:0000256" key="3">
    <source>
        <dbReference type="ARBA" id="ARBA00022630"/>
    </source>
</evidence>
<dbReference type="InterPro" id="IPR037069">
    <property type="entry name" value="AcylCoA_DH/ox_N_sf"/>
</dbReference>
<dbReference type="InterPro" id="IPR009100">
    <property type="entry name" value="AcylCoA_DH/oxidase_NM_dom_sf"/>
</dbReference>
<evidence type="ECO:0008006" key="11">
    <source>
        <dbReference type="Google" id="ProtNLM"/>
    </source>
</evidence>
<keyword evidence="3" id="KW-0285">Flavoprotein</keyword>
<dbReference type="PROSITE" id="PS00072">
    <property type="entry name" value="ACYL_COA_DH_1"/>
    <property type="match status" value="1"/>
</dbReference>
<dbReference type="InterPro" id="IPR006089">
    <property type="entry name" value="Acyl-CoA_DH_CS"/>
</dbReference>
<dbReference type="Gene3D" id="1.10.540.10">
    <property type="entry name" value="Acyl-CoA dehydrogenase/oxidase, N-terminal domain"/>
    <property type="match status" value="1"/>
</dbReference>
<dbReference type="SUPFAM" id="SSF47203">
    <property type="entry name" value="Acyl-CoA dehydrogenase C-terminal domain-like"/>
    <property type="match status" value="1"/>
</dbReference>
<dbReference type="PIRSF" id="PIRSF016578">
    <property type="entry name" value="HsaA"/>
    <property type="match status" value="1"/>
</dbReference>